<evidence type="ECO:0000313" key="1">
    <source>
        <dbReference type="EMBL" id="ETJ32865.1"/>
    </source>
</evidence>
<comment type="caution">
    <text evidence="1">The sequence shown here is derived from an EMBL/GenBank/DDBJ whole genome shotgun (WGS) entry which is preliminary data.</text>
</comment>
<gene>
    <name evidence="1" type="ORF">Q604_UNBC12690G0001</name>
</gene>
<accession>W1XTS2</accession>
<sequence length="67" mass="7393">SQYSLLTPLMLASVLATFASRFLTRTTIYTEELRRRGEDVEDPLASTLVGRATARRLMPSPPAVLLA</sequence>
<organism evidence="1">
    <name type="scientific">human gut metagenome</name>
    <dbReference type="NCBI Taxonomy" id="408170"/>
    <lineage>
        <taxon>unclassified sequences</taxon>
        <taxon>metagenomes</taxon>
        <taxon>organismal metagenomes</taxon>
    </lineage>
</organism>
<proteinExistence type="predicted"/>
<dbReference type="AlphaFoldDB" id="W1XTS2"/>
<feature type="non-terminal residue" evidence="1">
    <location>
        <position position="1"/>
    </location>
</feature>
<dbReference type="EMBL" id="AZMM01012690">
    <property type="protein sequence ID" value="ETJ32865.1"/>
    <property type="molecule type" value="Genomic_DNA"/>
</dbReference>
<name>W1XTS2_9ZZZZ</name>
<feature type="non-terminal residue" evidence="1">
    <location>
        <position position="67"/>
    </location>
</feature>
<reference evidence="1" key="1">
    <citation type="submission" date="2013-12" db="EMBL/GenBank/DDBJ databases">
        <title>A Varibaculum cambriense genome reconstructed from a premature infant gut community with otherwise low bacterial novelty that shifts toward anaerobic metabolism during the third week of life.</title>
        <authorList>
            <person name="Brown C.T."/>
            <person name="Sharon I."/>
            <person name="Thomas B.C."/>
            <person name="Castelle C.J."/>
            <person name="Morowitz M.J."/>
            <person name="Banfield J.F."/>
        </authorList>
    </citation>
    <scope>NUCLEOTIDE SEQUENCE</scope>
</reference>
<protein>
    <submittedName>
        <fullName evidence="1">Voltage gated Cl-channel</fullName>
    </submittedName>
</protein>